<reference evidence="5" key="1">
    <citation type="journal article" date="2017" name="Genome Biol.">
        <title>Comparative genomics reveals high biological diversity and specific adaptations in the industrially and medically important fungal genus Aspergillus.</title>
        <authorList>
            <person name="de Vries R.P."/>
            <person name="Riley R."/>
            <person name="Wiebenga A."/>
            <person name="Aguilar-Osorio G."/>
            <person name="Amillis S."/>
            <person name="Uchima C.A."/>
            <person name="Anderluh G."/>
            <person name="Asadollahi M."/>
            <person name="Askin M."/>
            <person name="Barry K."/>
            <person name="Battaglia E."/>
            <person name="Bayram O."/>
            <person name="Benocci T."/>
            <person name="Braus-Stromeyer S.A."/>
            <person name="Caldana C."/>
            <person name="Canovas D."/>
            <person name="Cerqueira G.C."/>
            <person name="Chen F."/>
            <person name="Chen W."/>
            <person name="Choi C."/>
            <person name="Clum A."/>
            <person name="Dos Santos R.A."/>
            <person name="Damasio A.R."/>
            <person name="Diallinas G."/>
            <person name="Emri T."/>
            <person name="Fekete E."/>
            <person name="Flipphi M."/>
            <person name="Freyberg S."/>
            <person name="Gallo A."/>
            <person name="Gournas C."/>
            <person name="Habgood R."/>
            <person name="Hainaut M."/>
            <person name="Harispe M.L."/>
            <person name="Henrissat B."/>
            <person name="Hilden K.S."/>
            <person name="Hope R."/>
            <person name="Hossain A."/>
            <person name="Karabika E."/>
            <person name="Karaffa L."/>
            <person name="Karanyi Z."/>
            <person name="Krasevec N."/>
            <person name="Kuo A."/>
            <person name="Kusch H."/>
            <person name="LaButti K."/>
            <person name="Lagendijk E.L."/>
            <person name="Lapidus A."/>
            <person name="Levasseur A."/>
            <person name="Lindquist E."/>
            <person name="Lipzen A."/>
            <person name="Logrieco A.F."/>
            <person name="MacCabe A."/>
            <person name="Maekelae M.R."/>
            <person name="Malavazi I."/>
            <person name="Melin P."/>
            <person name="Meyer V."/>
            <person name="Mielnichuk N."/>
            <person name="Miskei M."/>
            <person name="Molnar A.P."/>
            <person name="Mule G."/>
            <person name="Ngan C.Y."/>
            <person name="Orejas M."/>
            <person name="Orosz E."/>
            <person name="Ouedraogo J.P."/>
            <person name="Overkamp K.M."/>
            <person name="Park H.-S."/>
            <person name="Perrone G."/>
            <person name="Piumi F."/>
            <person name="Punt P.J."/>
            <person name="Ram A.F."/>
            <person name="Ramon A."/>
            <person name="Rauscher S."/>
            <person name="Record E."/>
            <person name="Riano-Pachon D.M."/>
            <person name="Robert V."/>
            <person name="Roehrig J."/>
            <person name="Ruller R."/>
            <person name="Salamov A."/>
            <person name="Salih N.S."/>
            <person name="Samson R.A."/>
            <person name="Sandor E."/>
            <person name="Sanguinetti M."/>
            <person name="Schuetze T."/>
            <person name="Sepcic K."/>
            <person name="Shelest E."/>
            <person name="Sherlock G."/>
            <person name="Sophianopoulou V."/>
            <person name="Squina F.M."/>
            <person name="Sun H."/>
            <person name="Susca A."/>
            <person name="Todd R.B."/>
            <person name="Tsang A."/>
            <person name="Unkles S.E."/>
            <person name="van de Wiele N."/>
            <person name="van Rossen-Uffink D."/>
            <person name="Oliveira J.V."/>
            <person name="Vesth T.C."/>
            <person name="Visser J."/>
            <person name="Yu J.-H."/>
            <person name="Zhou M."/>
            <person name="Andersen M.R."/>
            <person name="Archer D.B."/>
            <person name="Baker S.E."/>
            <person name="Benoit I."/>
            <person name="Brakhage A.A."/>
            <person name="Braus G.H."/>
            <person name="Fischer R."/>
            <person name="Frisvad J.C."/>
            <person name="Goldman G.H."/>
            <person name="Houbraken J."/>
            <person name="Oakley B."/>
            <person name="Pocsi I."/>
            <person name="Scazzocchio C."/>
            <person name="Seiboth B."/>
            <person name="vanKuyk P.A."/>
            <person name="Wortman J."/>
            <person name="Dyer P.S."/>
            <person name="Grigoriev I.V."/>
        </authorList>
    </citation>
    <scope>NUCLEOTIDE SEQUENCE [LARGE SCALE GENOMIC DNA]</scope>
    <source>
        <strain evidence="5">DTO 134E9</strain>
    </source>
</reference>
<evidence type="ECO:0000256" key="1">
    <source>
        <dbReference type="ARBA" id="ARBA00022737"/>
    </source>
</evidence>
<dbReference type="OrthoDB" id="7464126at2759"/>
<proteinExistence type="predicted"/>
<dbReference type="Pfam" id="PF00023">
    <property type="entry name" value="Ank"/>
    <property type="match status" value="1"/>
</dbReference>
<keyword evidence="5" id="KW-1185">Reference proteome</keyword>
<organism evidence="4 5">
    <name type="scientific">Aspergillus wentii DTO 134E9</name>
    <dbReference type="NCBI Taxonomy" id="1073089"/>
    <lineage>
        <taxon>Eukaryota</taxon>
        <taxon>Fungi</taxon>
        <taxon>Dikarya</taxon>
        <taxon>Ascomycota</taxon>
        <taxon>Pezizomycotina</taxon>
        <taxon>Eurotiomycetes</taxon>
        <taxon>Eurotiomycetidae</taxon>
        <taxon>Eurotiales</taxon>
        <taxon>Aspergillaceae</taxon>
        <taxon>Aspergillus</taxon>
        <taxon>Aspergillus subgen. Cremei</taxon>
    </lineage>
</organism>
<dbReference type="GeneID" id="63751950"/>
<dbReference type="Proteomes" id="UP000184383">
    <property type="component" value="Unassembled WGS sequence"/>
</dbReference>
<evidence type="ECO:0000313" key="5">
    <source>
        <dbReference type="Proteomes" id="UP000184383"/>
    </source>
</evidence>
<evidence type="ECO:0000256" key="2">
    <source>
        <dbReference type="ARBA" id="ARBA00023043"/>
    </source>
</evidence>
<dbReference type="InterPro" id="IPR002110">
    <property type="entry name" value="Ankyrin_rpt"/>
</dbReference>
<keyword evidence="1" id="KW-0677">Repeat</keyword>
<feature type="repeat" description="ANK" evidence="3">
    <location>
        <begin position="81"/>
        <end position="113"/>
    </location>
</feature>
<gene>
    <name evidence="4" type="ORF">ASPWEDRAFT_437775</name>
</gene>
<evidence type="ECO:0000313" key="4">
    <source>
        <dbReference type="EMBL" id="OJJ37041.1"/>
    </source>
</evidence>
<dbReference type="PROSITE" id="PS50088">
    <property type="entry name" value="ANK_REPEAT"/>
    <property type="match status" value="1"/>
</dbReference>
<dbReference type="AlphaFoldDB" id="A0A1L9RQ28"/>
<dbReference type="PANTHER" id="PTHR24126:SF14">
    <property type="entry name" value="ANK_REP_REGION DOMAIN-CONTAINING PROTEIN"/>
    <property type="match status" value="1"/>
</dbReference>
<keyword evidence="2 3" id="KW-0040">ANK repeat</keyword>
<dbReference type="RefSeq" id="XP_040690717.1">
    <property type="nucleotide sequence ID" value="XM_040836102.1"/>
</dbReference>
<dbReference type="PANTHER" id="PTHR24126">
    <property type="entry name" value="ANKYRIN REPEAT, PH AND SEC7 DOMAIN CONTAINING PROTEIN SECG-RELATED"/>
    <property type="match status" value="1"/>
</dbReference>
<protein>
    <submittedName>
        <fullName evidence="4">Uncharacterized protein</fullName>
    </submittedName>
</protein>
<name>A0A1L9RQ28_ASPWE</name>
<dbReference type="Gene3D" id="1.25.40.20">
    <property type="entry name" value="Ankyrin repeat-containing domain"/>
    <property type="match status" value="1"/>
</dbReference>
<sequence>MVDPMWDYDSRSGRRAYMKRRVPIITRLLDTGLPVDCRNRDLIPFLYVLCYEGDEHSVDKLLDIGIDVNIAETCTIYQRDRVGSALHAAIAGGHASMVELLIRHNVNVHSQCYFESHWVGNVTGSFTSSTLLCKLKEGRYSSHIEFRQICELLLVAGVNDDDRNALLAASVILGQMDLAERLLQEGSRVDEVPICEDIQVINFLLKNGVRLDWVRAQEYAVENGCVELLGYLIEQEGIRMSTHQLMKLHMWPWTRVTCRCYDIC</sequence>
<dbReference type="InterPro" id="IPR036770">
    <property type="entry name" value="Ankyrin_rpt-contain_sf"/>
</dbReference>
<evidence type="ECO:0000256" key="3">
    <source>
        <dbReference type="PROSITE-ProRule" id="PRU00023"/>
    </source>
</evidence>
<dbReference type="SMART" id="SM00248">
    <property type="entry name" value="ANK"/>
    <property type="match status" value="3"/>
</dbReference>
<dbReference type="VEuPathDB" id="FungiDB:ASPWEDRAFT_437775"/>
<dbReference type="SUPFAM" id="SSF48403">
    <property type="entry name" value="Ankyrin repeat"/>
    <property type="match status" value="1"/>
</dbReference>
<accession>A0A1L9RQ28</accession>
<dbReference type="EMBL" id="KV878211">
    <property type="protein sequence ID" value="OJJ37041.1"/>
    <property type="molecule type" value="Genomic_DNA"/>
</dbReference>